<feature type="transmembrane region" description="Helical" evidence="1">
    <location>
        <begin position="473"/>
        <end position="495"/>
    </location>
</feature>
<accession>A0A9Q0AMS7</accession>
<keyword evidence="1" id="KW-0812">Transmembrane</keyword>
<keyword evidence="3" id="KW-1185">Reference proteome</keyword>
<proteinExistence type="predicted"/>
<comment type="caution">
    <text evidence="2">The sequence shown here is derived from an EMBL/GenBank/DDBJ whole genome shotgun (WGS) entry which is preliminary data.</text>
</comment>
<dbReference type="InterPro" id="IPR053018">
    <property type="entry name" value="Elsinochrome_Biosynth-Asso"/>
</dbReference>
<gene>
    <name evidence="2" type="ORF">JX265_009425</name>
</gene>
<feature type="transmembrane region" description="Helical" evidence="1">
    <location>
        <begin position="436"/>
        <end position="458"/>
    </location>
</feature>
<keyword evidence="1" id="KW-1133">Transmembrane helix</keyword>
<dbReference type="Proteomes" id="UP000829685">
    <property type="component" value="Unassembled WGS sequence"/>
</dbReference>
<keyword evidence="1" id="KW-0472">Membrane</keyword>
<organism evidence="2 3">
    <name type="scientific">Neoarthrinium moseri</name>
    <dbReference type="NCBI Taxonomy" id="1658444"/>
    <lineage>
        <taxon>Eukaryota</taxon>
        <taxon>Fungi</taxon>
        <taxon>Dikarya</taxon>
        <taxon>Ascomycota</taxon>
        <taxon>Pezizomycotina</taxon>
        <taxon>Sordariomycetes</taxon>
        <taxon>Xylariomycetidae</taxon>
        <taxon>Amphisphaeriales</taxon>
        <taxon>Apiosporaceae</taxon>
        <taxon>Neoarthrinium</taxon>
    </lineage>
</organism>
<evidence type="ECO:0000256" key="1">
    <source>
        <dbReference type="SAM" id="Phobius"/>
    </source>
</evidence>
<dbReference type="PANTHER" id="PTHR37577:SF1">
    <property type="entry name" value="INTEGRAL MEMBRANE PROTEIN"/>
    <property type="match status" value="1"/>
</dbReference>
<dbReference type="EMBL" id="JAFIMR010000028">
    <property type="protein sequence ID" value="KAI1861922.1"/>
    <property type="molecule type" value="Genomic_DNA"/>
</dbReference>
<evidence type="ECO:0000313" key="2">
    <source>
        <dbReference type="EMBL" id="KAI1861922.1"/>
    </source>
</evidence>
<feature type="transmembrane region" description="Helical" evidence="1">
    <location>
        <begin position="224"/>
        <end position="245"/>
    </location>
</feature>
<feature type="transmembrane region" description="Helical" evidence="1">
    <location>
        <begin position="40"/>
        <end position="64"/>
    </location>
</feature>
<feature type="transmembrane region" description="Helical" evidence="1">
    <location>
        <begin position="281"/>
        <end position="300"/>
    </location>
</feature>
<name>A0A9Q0AMS7_9PEZI</name>
<dbReference type="AlphaFoldDB" id="A0A9Q0AMS7"/>
<reference evidence="2" key="1">
    <citation type="submission" date="2021-03" db="EMBL/GenBank/DDBJ databases">
        <title>Revisited historic fungal species revealed as producer of novel bioactive compounds through whole genome sequencing and comparative genomics.</title>
        <authorList>
            <person name="Vignolle G.A."/>
            <person name="Hochenegger N."/>
            <person name="Mach R.L."/>
            <person name="Mach-Aigner A.R."/>
            <person name="Javad Rahimi M."/>
            <person name="Salim K.A."/>
            <person name="Chan C.M."/>
            <person name="Lim L.B.L."/>
            <person name="Cai F."/>
            <person name="Druzhinina I.S."/>
            <person name="U'Ren J.M."/>
            <person name="Derntl C."/>
        </authorList>
    </citation>
    <scope>NUCLEOTIDE SEQUENCE</scope>
    <source>
        <strain evidence="2">TUCIM 5799</strain>
    </source>
</reference>
<protein>
    <submittedName>
        <fullName evidence="2">Uncharacterized protein</fullName>
    </submittedName>
</protein>
<sequence length="501" mass="55185">MSGAFEGRAESSSPTAANCEELLQQGAIAHPDPDISGAGVVLAFILSAYITFFMVLVVYLGGLVDSTLLRPVDRQIFHIQPYSPSRRRPQLHASVRKAVLALSDQQIVTGIAIMGAGFQGLRTGSISVYHFQIVLYLAWMSSSVHLSAITLLGTYLQEHRGIMIWRLCGMSILLVMLIIGLVPTISNDWGIFWWNGMVDGRTGWAIPAKCFWGKLWGDGVGPDAPLGFIILAISYIWKVGGLFSITSTAYNRWVRSPLETLLVLLLKVPATHSDSDLHPRLWLWLFRLILGIALPLFVILECVSSFAASLWISLTGLLFGTIQVLVPRTQMQPLTGSLENTWGFGQLVPLILLIQPLGAIMEHVWTKDQSGLHRQDTNHTRDDAATSSFANPFELDTGANGKSSLIQLISGRSPISSFSIRDKKQEMKALLFSSKLFATLVWLVQAAVVTICVVVFYFDAETIGNQRSNNWEFILEAIAAFAIFGFLMTVVLSPFSRTGKL</sequence>
<dbReference type="PANTHER" id="PTHR37577">
    <property type="entry name" value="INTEGRAL MEMBRANE PROTEIN"/>
    <property type="match status" value="1"/>
</dbReference>
<feature type="transmembrane region" description="Helical" evidence="1">
    <location>
        <begin position="133"/>
        <end position="156"/>
    </location>
</feature>
<feature type="transmembrane region" description="Helical" evidence="1">
    <location>
        <begin position="306"/>
        <end position="326"/>
    </location>
</feature>
<feature type="transmembrane region" description="Helical" evidence="1">
    <location>
        <begin position="163"/>
        <end position="185"/>
    </location>
</feature>
<evidence type="ECO:0000313" key="3">
    <source>
        <dbReference type="Proteomes" id="UP000829685"/>
    </source>
</evidence>